<dbReference type="RefSeq" id="WP_176272155.1">
    <property type="nucleotide sequence ID" value="NZ_JABWTA010000001.1"/>
</dbReference>
<feature type="transmembrane region" description="Helical" evidence="1">
    <location>
        <begin position="37"/>
        <end position="56"/>
    </location>
</feature>
<gene>
    <name evidence="2" type="ORF">HUO12_02765</name>
</gene>
<name>A0A850HGH0_9SPHN</name>
<proteinExistence type="predicted"/>
<reference evidence="2 3" key="1">
    <citation type="submission" date="2020-06" db="EMBL/GenBank/DDBJ databases">
        <title>Altererythrobacter lutimaris sp. nov., a marine bacterium isolated from a tidal flat.</title>
        <authorList>
            <person name="Kim D."/>
            <person name="Yoo Y."/>
            <person name="Kim J.-J."/>
        </authorList>
    </citation>
    <scope>NUCLEOTIDE SEQUENCE [LARGE SCALE GENOMIC DNA]</scope>
    <source>
        <strain evidence="2 3">JGD-16</strain>
    </source>
</reference>
<evidence type="ECO:0000256" key="1">
    <source>
        <dbReference type="SAM" id="Phobius"/>
    </source>
</evidence>
<comment type="caution">
    <text evidence="2">The sequence shown here is derived from an EMBL/GenBank/DDBJ whole genome shotgun (WGS) entry which is preliminary data.</text>
</comment>
<accession>A0A850HGH0</accession>
<feature type="transmembrane region" description="Helical" evidence="1">
    <location>
        <begin position="6"/>
        <end position="25"/>
    </location>
</feature>
<keyword evidence="3" id="KW-1185">Reference proteome</keyword>
<keyword evidence="1" id="KW-0812">Transmembrane</keyword>
<evidence type="ECO:0000313" key="2">
    <source>
        <dbReference type="EMBL" id="NVE93812.1"/>
    </source>
</evidence>
<dbReference type="AlphaFoldDB" id="A0A850HGH0"/>
<organism evidence="2 3">
    <name type="scientific">Altererythrobacter lutimaris</name>
    <dbReference type="NCBI Taxonomy" id="2743979"/>
    <lineage>
        <taxon>Bacteria</taxon>
        <taxon>Pseudomonadati</taxon>
        <taxon>Pseudomonadota</taxon>
        <taxon>Alphaproteobacteria</taxon>
        <taxon>Sphingomonadales</taxon>
        <taxon>Erythrobacteraceae</taxon>
        <taxon>Altererythrobacter</taxon>
    </lineage>
</organism>
<dbReference type="EMBL" id="JABWTA010000001">
    <property type="protein sequence ID" value="NVE93812.1"/>
    <property type="molecule type" value="Genomic_DNA"/>
</dbReference>
<evidence type="ECO:0000313" key="3">
    <source>
        <dbReference type="Proteomes" id="UP000546031"/>
    </source>
</evidence>
<protein>
    <submittedName>
        <fullName evidence="2">Uncharacterized protein</fullName>
    </submittedName>
</protein>
<dbReference type="Proteomes" id="UP000546031">
    <property type="component" value="Unassembled WGS sequence"/>
</dbReference>
<keyword evidence="1" id="KW-1133">Transmembrane helix</keyword>
<keyword evidence="1" id="KW-0472">Membrane</keyword>
<sequence length="112" mass="11595">MIAIFGLLVMAALVAVISTGTAYALDNVKRDWSAKKRAVVSAICGGFFPALLPLFSVLTTDNSDIPTAIPIVAIAVMAVTFGGLIGFPSAFLIANKLEKKRGGPPADPDTFG</sequence>
<feature type="transmembrane region" description="Helical" evidence="1">
    <location>
        <begin position="68"/>
        <end position="94"/>
    </location>
</feature>